<evidence type="ECO:0000313" key="9">
    <source>
        <dbReference type="EMBL" id="GBA95944.1"/>
    </source>
</evidence>
<comment type="similarity">
    <text evidence="8">Belongs to the ATPase delta chain family.</text>
</comment>
<dbReference type="PROSITE" id="PS00389">
    <property type="entry name" value="ATPASE_DELTA"/>
    <property type="match status" value="1"/>
</dbReference>
<sequence length="182" mass="20760">MALSREEIASRYSKALFAYAQDAKKLDEVHEDMNVLLQVAKENPDMLRLLSDPIIRKNQKEEFLSSFSGEFSSETKNFLEFLLEYGRFNALTEIIKAFDALYDEDKNIASGTAVSAINLDEDELNRISQAYAKKYGFKKLILTNEVDSSILGGIILKVGDRIIDGSIRTRLQQIREQLIENR</sequence>
<dbReference type="GO" id="GO:0045259">
    <property type="term" value="C:proton-transporting ATP synthase complex"/>
    <property type="evidence" value="ECO:0007669"/>
    <property type="project" value="UniProtKB-KW"/>
</dbReference>
<evidence type="ECO:0000256" key="7">
    <source>
        <dbReference type="ARBA" id="ARBA00023310"/>
    </source>
</evidence>
<keyword evidence="8" id="KW-1003">Cell membrane</keyword>
<accession>A0A133PEV5</accession>
<evidence type="ECO:0000313" key="10">
    <source>
        <dbReference type="EMBL" id="KAB1951215.1"/>
    </source>
</evidence>
<evidence type="ECO:0000256" key="3">
    <source>
        <dbReference type="ARBA" id="ARBA00022781"/>
    </source>
</evidence>
<dbReference type="NCBIfam" id="NF004402">
    <property type="entry name" value="PRK05758.2-2"/>
    <property type="match status" value="1"/>
</dbReference>
<keyword evidence="13" id="KW-1185">Reference proteome</keyword>
<comment type="caution">
    <text evidence="10">The sequence shown here is derived from an EMBL/GenBank/DDBJ whole genome shotgun (WGS) entry which is preliminary data.</text>
</comment>
<dbReference type="EMBL" id="SRMD01000040">
    <property type="protein sequence ID" value="TQW15953.1"/>
    <property type="molecule type" value="Genomic_DNA"/>
</dbReference>
<dbReference type="HAMAP" id="MF_01416">
    <property type="entry name" value="ATP_synth_delta_bact"/>
    <property type="match status" value="1"/>
</dbReference>
<evidence type="ECO:0000256" key="6">
    <source>
        <dbReference type="ARBA" id="ARBA00023196"/>
    </source>
</evidence>
<reference evidence="10 14" key="3">
    <citation type="submission" date="2019-09" db="EMBL/GenBank/DDBJ databases">
        <title>Investigation of probiotic properties of different lactic acid bacteria.</title>
        <authorList>
            <person name="Jaomanjaka F."/>
            <person name="Blanc P."/>
        </authorList>
    </citation>
    <scope>NUCLEOTIDE SEQUENCE [LARGE SCALE GENOMIC DNA]</scope>
    <source>
        <strain evidence="10 14">BIO6369</strain>
    </source>
</reference>
<dbReference type="EMBL" id="BEXJ01000001">
    <property type="protein sequence ID" value="GBA95944.1"/>
    <property type="molecule type" value="Genomic_DNA"/>
</dbReference>
<dbReference type="Proteomes" id="UP000250668">
    <property type="component" value="Unassembled WGS sequence"/>
</dbReference>
<proteinExistence type="inferred from homology"/>
<dbReference type="SMR" id="A0A133PEV5"/>
<protein>
    <recommendedName>
        <fullName evidence="8">ATP synthase subunit delta</fullName>
    </recommendedName>
    <alternativeName>
        <fullName evidence="8">ATP synthase F(1) sector subunit delta</fullName>
    </alternativeName>
    <alternativeName>
        <fullName evidence="8">F-type ATPase subunit delta</fullName>
        <shortName evidence="8">F-ATPase subunit delta</shortName>
    </alternativeName>
</protein>
<dbReference type="Proteomes" id="UP000460112">
    <property type="component" value="Unassembled WGS sequence"/>
</dbReference>
<evidence type="ECO:0000313" key="14">
    <source>
        <dbReference type="Proteomes" id="UP000460112"/>
    </source>
</evidence>
<evidence type="ECO:0000313" key="12">
    <source>
        <dbReference type="Proteomes" id="UP000250668"/>
    </source>
</evidence>
<comment type="function">
    <text evidence="8">This protein is part of the stalk that links CF(0) to CF(1). It either transmits conformational changes from CF(0) to CF(1) or is implicated in proton conduction.</text>
</comment>
<dbReference type="STRING" id="324831.LGAS_1241"/>
<dbReference type="InterPro" id="IPR026015">
    <property type="entry name" value="ATP_synth_OSCP/delta_N_sf"/>
</dbReference>
<evidence type="ECO:0000256" key="4">
    <source>
        <dbReference type="ARBA" id="ARBA00023065"/>
    </source>
</evidence>
<evidence type="ECO:0000256" key="2">
    <source>
        <dbReference type="ARBA" id="ARBA00022448"/>
    </source>
</evidence>
<dbReference type="GO" id="GO:0005886">
    <property type="term" value="C:plasma membrane"/>
    <property type="evidence" value="ECO:0007669"/>
    <property type="project" value="UniProtKB-SubCell"/>
</dbReference>
<comment type="subcellular location">
    <subcellularLocation>
        <location evidence="8">Cell membrane</location>
        <topology evidence="8">Peripheral membrane protein</topology>
    </subcellularLocation>
    <subcellularLocation>
        <location evidence="1">Membrane</location>
    </subcellularLocation>
</comment>
<keyword evidence="2 8" id="KW-0813">Transport</keyword>
<dbReference type="Gene3D" id="1.10.520.20">
    <property type="entry name" value="N-terminal domain of the delta subunit of the F1F0-ATP synthase"/>
    <property type="match status" value="1"/>
</dbReference>
<dbReference type="SUPFAM" id="SSF47928">
    <property type="entry name" value="N-terminal domain of the delta subunit of the F1F0-ATP synthase"/>
    <property type="match status" value="1"/>
</dbReference>
<reference evidence="11 13" key="2">
    <citation type="submission" date="2019-04" db="EMBL/GenBank/DDBJ databases">
        <title>Lactobacillus gasseri 7171 assembly.</title>
        <authorList>
            <person name="Joris B.R."/>
            <person name="Giguere D."/>
        </authorList>
    </citation>
    <scope>NUCLEOTIDE SEQUENCE [LARGE SCALE GENOMIC DNA]</scope>
    <source>
        <strain evidence="11 13">7171</strain>
    </source>
</reference>
<dbReference type="EMBL" id="WBOA01000001">
    <property type="protein sequence ID" value="KAB1951215.1"/>
    <property type="molecule type" value="Genomic_DNA"/>
</dbReference>
<name>A0A133PEV5_LACGS</name>
<organism evidence="10 14">
    <name type="scientific">Lactobacillus gasseri</name>
    <dbReference type="NCBI Taxonomy" id="1596"/>
    <lineage>
        <taxon>Bacteria</taxon>
        <taxon>Bacillati</taxon>
        <taxon>Bacillota</taxon>
        <taxon>Bacilli</taxon>
        <taxon>Lactobacillales</taxon>
        <taxon>Lactobacillaceae</taxon>
        <taxon>Lactobacillus</taxon>
    </lineage>
</organism>
<dbReference type="NCBIfam" id="NF004403">
    <property type="entry name" value="PRK05758.2-4"/>
    <property type="match status" value="1"/>
</dbReference>
<dbReference type="Pfam" id="PF00213">
    <property type="entry name" value="OSCP"/>
    <property type="match status" value="1"/>
</dbReference>
<dbReference type="NCBIfam" id="TIGR01145">
    <property type="entry name" value="ATP_synt_delta"/>
    <property type="match status" value="1"/>
</dbReference>
<evidence type="ECO:0000256" key="5">
    <source>
        <dbReference type="ARBA" id="ARBA00023136"/>
    </source>
</evidence>
<dbReference type="OMA" id="MVDNIQD"/>
<gene>
    <name evidence="8 9" type="primary">atpH</name>
    <name evidence="10" type="ORF">F8244_01600</name>
    <name evidence="11" type="ORF">FIPPAONL_00320</name>
    <name evidence="9" type="ORF">LJCM1025_07250</name>
</gene>
<reference evidence="9 12" key="1">
    <citation type="journal article" date="2018" name="Int. J. Syst. Evol. Microbiol.">
        <title>Lactobacillus paragasseri sp. nov., a sister taxon of Lactobacillus gasseri, based on whole-genome sequence analyses.</title>
        <authorList>
            <person name="Tanizawa Y."/>
            <person name="Tada I."/>
            <person name="Kobayashi H."/>
            <person name="Endo A."/>
            <person name="Maeno S."/>
            <person name="Toyoda A."/>
            <person name="Arita M."/>
            <person name="Nakamura Y."/>
            <person name="Sakamoto M."/>
            <person name="Ohkuma M."/>
            <person name="Tohno M."/>
        </authorList>
    </citation>
    <scope>NUCLEOTIDE SEQUENCE [LARGE SCALE GENOMIC DNA]</scope>
    <source>
        <strain evidence="9 12">JCM 1025</strain>
    </source>
</reference>
<keyword evidence="3 8" id="KW-0375">Hydrogen ion transport</keyword>
<keyword evidence="4 8" id="KW-0406">Ion transport</keyword>
<dbReference type="Proteomes" id="UP000316012">
    <property type="component" value="Unassembled WGS sequence"/>
</dbReference>
<dbReference type="PRINTS" id="PR00125">
    <property type="entry name" value="ATPASEDELTA"/>
</dbReference>
<evidence type="ECO:0000313" key="13">
    <source>
        <dbReference type="Proteomes" id="UP000316012"/>
    </source>
</evidence>
<comment type="function">
    <text evidence="8">F(1)F(0) ATP synthase produces ATP from ADP in the presence of a proton or sodium gradient. F-type ATPases consist of two structural domains, F(1) containing the extramembraneous catalytic core and F(0) containing the membrane proton channel, linked together by a central stalk and a peripheral stalk. During catalysis, ATP synthesis in the catalytic domain of F(1) is coupled via a rotary mechanism of the central stalk subunits to proton translocation.</text>
</comment>
<evidence type="ECO:0000256" key="1">
    <source>
        <dbReference type="ARBA" id="ARBA00004370"/>
    </source>
</evidence>
<evidence type="ECO:0000256" key="8">
    <source>
        <dbReference type="HAMAP-Rule" id="MF_01416"/>
    </source>
</evidence>
<dbReference type="AlphaFoldDB" id="A0A133PEV5"/>
<dbReference type="eggNOG" id="COG0712">
    <property type="taxonomic scope" value="Bacteria"/>
</dbReference>
<dbReference type="GO" id="GO:0046933">
    <property type="term" value="F:proton-transporting ATP synthase activity, rotational mechanism"/>
    <property type="evidence" value="ECO:0007669"/>
    <property type="project" value="UniProtKB-UniRule"/>
</dbReference>
<dbReference type="RefSeq" id="WP_003647069.1">
    <property type="nucleotide sequence ID" value="NZ_BEXJ01000001.1"/>
</dbReference>
<keyword evidence="5 8" id="KW-0472">Membrane</keyword>
<keyword evidence="6 8" id="KW-0139">CF(1)</keyword>
<dbReference type="GeneID" id="29638907"/>
<dbReference type="OrthoDB" id="9786633at2"/>
<evidence type="ECO:0000313" key="11">
    <source>
        <dbReference type="EMBL" id="TQW15953.1"/>
    </source>
</evidence>
<dbReference type="PANTHER" id="PTHR11910">
    <property type="entry name" value="ATP SYNTHASE DELTA CHAIN"/>
    <property type="match status" value="1"/>
</dbReference>
<dbReference type="InterPro" id="IPR020781">
    <property type="entry name" value="ATPase_OSCP/d_CS"/>
</dbReference>
<keyword evidence="7 8" id="KW-0066">ATP synthesis</keyword>
<dbReference type="InterPro" id="IPR000711">
    <property type="entry name" value="ATPase_OSCP/dsu"/>
</dbReference>